<accession>A0A2T0X759</accession>
<feature type="domain" description="MobA/VirD2-like nuclease" evidence="3">
    <location>
        <begin position="39"/>
        <end position="147"/>
    </location>
</feature>
<sequence>MILKGSQRGNAAKLARHLMNVQDNEHVELHELRGFISDEQLLDALLEAQAVAKGTRCQQHLFSLSLNPPEGERVDVATFETAIDMAEQRLGLDGHPRAIVFHEKEGRRHAHAVWSRIDVETMTAKNLPFFKRRLMEVSKELYLQHGWDMPKGIVDQALRNPLNFTRAEWQQAKRAMADPQLVKAMFKQAWQASDNAETLQAALKEKGFFLARGDRRGVVALDYQGEIYALARWSGVKTKDVKARLPETDKLPSVQERREEIARAMSGQLHKYALEINKTYCQKYPSIEFKRTQAVERHRVERKALDQMQRARWDKETAARAARLPKGIGSLWSRVTGKYSKIRTQNELDAWQSYIRDQAERDSMVARQLDERQQLQRAIKQIREKRTQEIAELHLELSAYLMMERDHAATARIKPEKAKQPDQTPKDKTRERDRSRDNGPDFNL</sequence>
<keyword evidence="5" id="KW-1185">Reference proteome</keyword>
<evidence type="ECO:0000256" key="2">
    <source>
        <dbReference type="SAM" id="MobiDB-lite"/>
    </source>
</evidence>
<keyword evidence="1" id="KW-0175">Coiled coil</keyword>
<dbReference type="AlphaFoldDB" id="A0A2T0X759"/>
<dbReference type="InterPro" id="IPR005094">
    <property type="entry name" value="Endonuclease_MobA/VirD2"/>
</dbReference>
<comment type="caution">
    <text evidence="4">The sequence shown here is derived from an EMBL/GenBank/DDBJ whole genome shotgun (WGS) entry which is preliminary data.</text>
</comment>
<dbReference type="OrthoDB" id="1826980at2"/>
<name>A0A2T0X759_9RHOB</name>
<dbReference type="Pfam" id="PF03432">
    <property type="entry name" value="Relaxase"/>
    <property type="match status" value="1"/>
</dbReference>
<evidence type="ECO:0000256" key="1">
    <source>
        <dbReference type="SAM" id="Coils"/>
    </source>
</evidence>
<gene>
    <name evidence="4" type="ORF">BCF33_0376</name>
</gene>
<feature type="region of interest" description="Disordered" evidence="2">
    <location>
        <begin position="408"/>
        <end position="444"/>
    </location>
</feature>
<proteinExistence type="predicted"/>
<dbReference type="RefSeq" id="WP_106159241.1">
    <property type="nucleotide sequence ID" value="NZ_PVTT01000001.1"/>
</dbReference>
<organism evidence="4 5">
    <name type="scientific">Hasllibacter halocynthiae</name>
    <dbReference type="NCBI Taxonomy" id="595589"/>
    <lineage>
        <taxon>Bacteria</taxon>
        <taxon>Pseudomonadati</taxon>
        <taxon>Pseudomonadota</taxon>
        <taxon>Alphaproteobacteria</taxon>
        <taxon>Rhodobacterales</taxon>
        <taxon>Roseobacteraceae</taxon>
        <taxon>Hasllibacter</taxon>
    </lineage>
</organism>
<feature type="coiled-coil region" evidence="1">
    <location>
        <begin position="365"/>
        <end position="392"/>
    </location>
</feature>
<dbReference type="EMBL" id="PVTT01000001">
    <property type="protein sequence ID" value="PRY94778.1"/>
    <property type="molecule type" value="Genomic_DNA"/>
</dbReference>
<evidence type="ECO:0000259" key="3">
    <source>
        <dbReference type="Pfam" id="PF03432"/>
    </source>
</evidence>
<protein>
    <submittedName>
        <fullName evidence="4">Relaxase/mobilization nuclease-like protein</fullName>
    </submittedName>
</protein>
<dbReference type="Proteomes" id="UP000238801">
    <property type="component" value="Unassembled WGS sequence"/>
</dbReference>
<reference evidence="4 5" key="1">
    <citation type="submission" date="2018-03" db="EMBL/GenBank/DDBJ databases">
        <title>Genomic Encyclopedia of Archaeal and Bacterial Type Strains, Phase II (KMG-II): from individual species to whole genera.</title>
        <authorList>
            <person name="Goeker M."/>
        </authorList>
    </citation>
    <scope>NUCLEOTIDE SEQUENCE [LARGE SCALE GENOMIC DNA]</scope>
    <source>
        <strain evidence="4 5">DSM 29318</strain>
    </source>
</reference>
<evidence type="ECO:0000313" key="5">
    <source>
        <dbReference type="Proteomes" id="UP000238801"/>
    </source>
</evidence>
<evidence type="ECO:0000313" key="4">
    <source>
        <dbReference type="EMBL" id="PRY94778.1"/>
    </source>
</evidence>